<dbReference type="InterPro" id="IPR036129">
    <property type="entry name" value="Glycerate_kinase_sf"/>
</dbReference>
<dbReference type="InterPro" id="IPR018197">
    <property type="entry name" value="Glycerate_kinase_RE-like"/>
</dbReference>
<dbReference type="EMBL" id="LJZQ01000005">
    <property type="protein sequence ID" value="KPQ29545.1"/>
    <property type="molecule type" value="Genomic_DNA"/>
</dbReference>
<dbReference type="EC" id="2.7.1.31" evidence="5"/>
<dbReference type="PATRIC" id="fig|1305731.5.peg.2066"/>
<dbReference type="PANTHER" id="PTHR21599:SF0">
    <property type="entry name" value="GLYCERATE KINASE"/>
    <property type="match status" value="1"/>
</dbReference>
<dbReference type="STRING" id="1305731.GCA_000934705_01771"/>
<dbReference type="Proteomes" id="UP000050416">
    <property type="component" value="Unassembled WGS sequence"/>
</dbReference>
<evidence type="ECO:0000256" key="4">
    <source>
        <dbReference type="PIRNR" id="PIRNR006078"/>
    </source>
</evidence>
<gene>
    <name evidence="5" type="primary">glxK</name>
    <name evidence="5" type="ORF">HLUCCX14_04935</name>
</gene>
<comment type="caution">
    <text evidence="5">The sequence shown here is derived from an EMBL/GenBank/DDBJ whole genome shotgun (WGS) entry which is preliminary data.</text>
</comment>
<keyword evidence="3 4" id="KW-0418">Kinase</keyword>
<dbReference type="PANTHER" id="PTHR21599">
    <property type="entry name" value="GLYCERATE KINASE"/>
    <property type="match status" value="1"/>
</dbReference>
<keyword evidence="2 4" id="KW-0808">Transferase</keyword>
<name>A0A0P7Z506_9GAMM</name>
<dbReference type="Pfam" id="PF02595">
    <property type="entry name" value="Gly_kinase"/>
    <property type="match status" value="1"/>
</dbReference>
<evidence type="ECO:0000256" key="2">
    <source>
        <dbReference type="ARBA" id="ARBA00022679"/>
    </source>
</evidence>
<dbReference type="InterPro" id="IPR018193">
    <property type="entry name" value="Glyc_kinase_flavodox-like_fold"/>
</dbReference>
<accession>A0A0P7Z506</accession>
<protein>
    <submittedName>
        <fullName evidence="5">Glycerate kinase</fullName>
        <ecNumber evidence="5">2.7.1.31</ecNumber>
    </submittedName>
</protein>
<evidence type="ECO:0000313" key="6">
    <source>
        <dbReference type="Proteomes" id="UP000050416"/>
    </source>
</evidence>
<dbReference type="GO" id="GO:0031388">
    <property type="term" value="P:organic acid phosphorylation"/>
    <property type="evidence" value="ECO:0007669"/>
    <property type="project" value="UniProtKB-UniRule"/>
</dbReference>
<organism evidence="5 6">
    <name type="scientific">Marinobacter excellens HL-55</name>
    <dbReference type="NCBI Taxonomy" id="1305731"/>
    <lineage>
        <taxon>Bacteria</taxon>
        <taxon>Pseudomonadati</taxon>
        <taxon>Pseudomonadota</taxon>
        <taxon>Gammaproteobacteria</taxon>
        <taxon>Pseudomonadales</taxon>
        <taxon>Marinobacteraceae</taxon>
        <taxon>Marinobacter</taxon>
    </lineage>
</organism>
<evidence type="ECO:0000313" key="5">
    <source>
        <dbReference type="EMBL" id="KPQ29545.1"/>
    </source>
</evidence>
<dbReference type="AlphaFoldDB" id="A0A0P7Z506"/>
<dbReference type="PIRSF" id="PIRSF006078">
    <property type="entry name" value="GlxK"/>
    <property type="match status" value="1"/>
</dbReference>
<reference evidence="5 6" key="1">
    <citation type="submission" date="2015-09" db="EMBL/GenBank/DDBJ databases">
        <title>Identification and resolution of microdiversity through metagenomic sequencing of parallel consortia.</title>
        <authorList>
            <person name="Nelson W.C."/>
            <person name="Romine M.F."/>
            <person name="Lindemann S.R."/>
        </authorList>
    </citation>
    <scope>NUCLEOTIDE SEQUENCE [LARGE SCALE GENOMIC DNA]</scope>
    <source>
        <strain evidence="5">HL-55</strain>
    </source>
</reference>
<comment type="similarity">
    <text evidence="1 4">Belongs to the glycerate kinase type-1 family.</text>
</comment>
<dbReference type="InterPro" id="IPR004381">
    <property type="entry name" value="Glycerate_kinase"/>
</dbReference>
<proteinExistence type="inferred from homology"/>
<evidence type="ECO:0000256" key="1">
    <source>
        <dbReference type="ARBA" id="ARBA00006284"/>
    </source>
</evidence>
<dbReference type="NCBIfam" id="TIGR00045">
    <property type="entry name" value="glycerate kinase"/>
    <property type="match status" value="1"/>
</dbReference>
<sequence>MNRPNRSSRLRVVIAPDSFKECLAAEQVASAIARGWRRAAPEDQIVEVPLADGGEGTTLALTEARQGKLHSQEVTGPMGNPVTAHYGLVNDGDIAIVEVAEGSGLHCVPAASRNALEASSYGTGELMLAALAHQPTTLIMGLGGSATTDGGAGILQALGARLLDSEGHDIPRGGAGLSKLASLDLTPAIERLSGIRLVVACDVNNPLLGPNGAAAVFGPQKGADARQVVQLDSNLRHFAQQVEQQGMDMASFAGSGAAGGIGGMVAGILGAELRPGIELVMETVELESHLQQADLVITAEGAIDAQSAYGKTPAGVAALARKHGVPVIGLAGKLGDDLDELHKLGLSAAFSITPAPMSLQEAYRQAEKNLEQAAEQLARLVHVFSDRR</sequence>
<evidence type="ECO:0000256" key="3">
    <source>
        <dbReference type="ARBA" id="ARBA00022777"/>
    </source>
</evidence>
<dbReference type="SUPFAM" id="SSF110738">
    <property type="entry name" value="Glycerate kinase I"/>
    <property type="match status" value="1"/>
</dbReference>
<dbReference type="Gene3D" id="3.90.1510.10">
    <property type="entry name" value="Glycerate kinase, domain 2"/>
    <property type="match status" value="1"/>
</dbReference>
<dbReference type="GO" id="GO:0008887">
    <property type="term" value="F:glycerate kinase activity"/>
    <property type="evidence" value="ECO:0007669"/>
    <property type="project" value="UniProtKB-UniRule"/>
</dbReference>
<dbReference type="Gene3D" id="3.40.50.10350">
    <property type="entry name" value="Glycerate kinase, domain 1"/>
    <property type="match status" value="1"/>
</dbReference>